<sequence length="702" mass="79813">MSDHEGEGLNLDRWEEASLPGDSVFSYARSDVFNQGIVTGNSYFYPPTGPGRRFDPRRGPPSRPLNGIPPADGRAPQQTALFGQARRDVIPSRQIPRVIVPAKSPAQIQCDEGQPPNGEYEFASNWRHFRATALRIDRAAQPHPLQVLREIMVKKGSYIRKPGDEDVKLFIWGDRHQVADTKVALAQWERDVQESLSQPKSAAWAKYKALDGRAEHRADRRSREKAFEQALRNAQIDYPVEAALLWPKDLDIEEFETANAEALDQIRGRFRCRITFLASDTQHVLIGAQSEKDALSVMSRLSNLIKETISRRDQLLAVNLVHLPADEIFGDQVGLLNKDPQSGTFLPTLRGKPVADREQWDQERRQVHISNRKKIKKAIDSSIKGLRISQHHVRMRVVFGELGFMRFQRPAEGAETYTFGDFYNMVTKGRTTLALNGLAIRQGDVTDLPDVLNSMGVFSECTEYYGAFFDFPGTSQNNILRLETVFYPSGENDTESREKRWVEVGDKVSRLQVSLLNFERPDYQVTLDAFPLHADKATKVHMSAFQANITMERPPNGIKTLPRRRVKYPRGQRGLQRVAELITLSWRFKNTDGVFELRRKDTYDELPGRESPAPAEIKWHALYYYPHWDSLMGEYASVKPGEDIHWVKSVTTFIPEGGEQYGPALPKGFKNFISEVEEIQDILAEAIRRVAKGKGKETEVEV</sequence>
<dbReference type="HOGENOM" id="CLU_404912_0_0_1"/>
<name>A0A0D2HXN0_CLAB1</name>
<feature type="domain" description="DUF7905" evidence="2">
    <location>
        <begin position="359"/>
        <end position="657"/>
    </location>
</feature>
<organism evidence="3 4">
    <name type="scientific">Cladophialophora bantiana (strain ATCC 10958 / CBS 173.52 / CDC B-1940 / NIH 8579)</name>
    <name type="common">Xylohypha bantiana</name>
    <dbReference type="NCBI Taxonomy" id="1442370"/>
    <lineage>
        <taxon>Eukaryota</taxon>
        <taxon>Fungi</taxon>
        <taxon>Dikarya</taxon>
        <taxon>Ascomycota</taxon>
        <taxon>Pezizomycotina</taxon>
        <taxon>Eurotiomycetes</taxon>
        <taxon>Chaetothyriomycetidae</taxon>
        <taxon>Chaetothyriales</taxon>
        <taxon>Herpotrichiellaceae</taxon>
        <taxon>Cladophialophora</taxon>
    </lineage>
</organism>
<dbReference type="VEuPathDB" id="FungiDB:Z519_01742"/>
<evidence type="ECO:0000256" key="1">
    <source>
        <dbReference type="SAM" id="MobiDB-lite"/>
    </source>
</evidence>
<evidence type="ECO:0000259" key="2">
    <source>
        <dbReference type="Pfam" id="PF25482"/>
    </source>
</evidence>
<dbReference type="RefSeq" id="XP_016624827.1">
    <property type="nucleotide sequence ID" value="XM_016759499.1"/>
</dbReference>
<gene>
    <name evidence="3" type="ORF">Z519_01742</name>
</gene>
<keyword evidence="4" id="KW-1185">Reference proteome</keyword>
<dbReference type="Pfam" id="PF25482">
    <property type="entry name" value="DUF7905"/>
    <property type="match status" value="1"/>
</dbReference>
<dbReference type="GeneID" id="27694670"/>
<dbReference type="Proteomes" id="UP000053789">
    <property type="component" value="Unassembled WGS sequence"/>
</dbReference>
<evidence type="ECO:0000313" key="4">
    <source>
        <dbReference type="Proteomes" id="UP000053789"/>
    </source>
</evidence>
<protein>
    <recommendedName>
        <fullName evidence="2">DUF7905 domain-containing protein</fullName>
    </recommendedName>
</protein>
<evidence type="ECO:0000313" key="3">
    <source>
        <dbReference type="EMBL" id="KIW98158.1"/>
    </source>
</evidence>
<feature type="region of interest" description="Disordered" evidence="1">
    <location>
        <begin position="44"/>
        <end position="74"/>
    </location>
</feature>
<reference evidence="3" key="1">
    <citation type="submission" date="2015-01" db="EMBL/GenBank/DDBJ databases">
        <title>The Genome Sequence of Cladophialophora bantiana CBS 173.52.</title>
        <authorList>
            <consortium name="The Broad Institute Genomics Platform"/>
            <person name="Cuomo C."/>
            <person name="de Hoog S."/>
            <person name="Gorbushina A."/>
            <person name="Stielow B."/>
            <person name="Teixiera M."/>
            <person name="Abouelleil A."/>
            <person name="Chapman S.B."/>
            <person name="Priest M."/>
            <person name="Young S.K."/>
            <person name="Wortman J."/>
            <person name="Nusbaum C."/>
            <person name="Birren B."/>
        </authorList>
    </citation>
    <scope>NUCLEOTIDE SEQUENCE [LARGE SCALE GENOMIC DNA]</scope>
    <source>
        <strain evidence="3">CBS 173.52</strain>
    </source>
</reference>
<dbReference type="OrthoDB" id="4739136at2759"/>
<dbReference type="AlphaFoldDB" id="A0A0D2HXN0"/>
<proteinExistence type="predicted"/>
<dbReference type="EMBL" id="KN846981">
    <property type="protein sequence ID" value="KIW98158.1"/>
    <property type="molecule type" value="Genomic_DNA"/>
</dbReference>
<dbReference type="InterPro" id="IPR057227">
    <property type="entry name" value="DUF7905"/>
</dbReference>
<accession>A0A0D2HXN0</accession>